<feature type="domain" description="NADH:flavin oxidoreductase/NADH oxidase N-terminal" evidence="10">
    <location>
        <begin position="6"/>
        <end position="334"/>
    </location>
</feature>
<gene>
    <name evidence="12" type="ORF">OBO34_09650</name>
</gene>
<proteinExistence type="inferred from homology"/>
<dbReference type="InterPro" id="IPR023753">
    <property type="entry name" value="FAD/NAD-binding_dom"/>
</dbReference>
<comment type="cofactor">
    <cofactor evidence="2">
        <name>[4Fe-4S] cluster</name>
        <dbReference type="ChEBI" id="CHEBI:49883"/>
    </cofactor>
</comment>
<keyword evidence="13" id="KW-1185">Reference proteome</keyword>
<keyword evidence="6" id="KW-0479">Metal-binding</keyword>
<keyword evidence="5" id="KW-0288">FMN</keyword>
<dbReference type="GO" id="GO:0051536">
    <property type="term" value="F:iron-sulfur cluster binding"/>
    <property type="evidence" value="ECO:0007669"/>
    <property type="project" value="UniProtKB-KW"/>
</dbReference>
<evidence type="ECO:0000259" key="10">
    <source>
        <dbReference type="Pfam" id="PF00724"/>
    </source>
</evidence>
<evidence type="ECO:0000256" key="2">
    <source>
        <dbReference type="ARBA" id="ARBA00001966"/>
    </source>
</evidence>
<dbReference type="Pfam" id="PF00724">
    <property type="entry name" value="Oxidored_FMN"/>
    <property type="match status" value="1"/>
</dbReference>
<dbReference type="EMBL" id="JAOSHN010000003">
    <property type="protein sequence ID" value="MCU7378617.1"/>
    <property type="molecule type" value="Genomic_DNA"/>
</dbReference>
<dbReference type="GO" id="GO:0046872">
    <property type="term" value="F:metal ion binding"/>
    <property type="evidence" value="ECO:0007669"/>
    <property type="project" value="UniProtKB-KW"/>
</dbReference>
<sequence>MKHKNLFKEGKIGNLAISSRVIMAPMGTKSDPDGGFCTRDIDYFVERAKGGVGMIITGRVACSTKYEMRSHHVLDNYHQVNRLAMLCEKVHHYGTKLCVQIGPGLGRLVHQDPFTPPYSASAVPSHYYPDLKCKPYEKEDINYLAWATGFSASLAKRAGADAVELHAYGGYLLDQFMSTLYNKRTDEYGGSLENRMRFTLECIEQIQEQCGKDFPLIVKFTADQACEGGRQLPEGIEIAKMLEAAGVQALHVDKGCYECWYTQIPTVYGKEALQLEDGAAVKAAVHIPVIGHGKLNRAALAERVIKEEKLDFVAKAHQMISDPYWAQKVKEERLDDIVPCIGCNECLYGSHQGKDHSCAVNPRALREADYPVMPAEEKDSVLVIGGGPGGMEAAITAVRRGFRVELWEKDGDLGGNLRTAGAPSFKQDVIRYKDYLIGQINKLPIKVKLNYPATAKTVEEGDFDKVILASGAAPFIPPIPGADKDHVKEAMNVLLGREDLGKKLVVIGGGLVGCEVALHLNEEAGQVTIVEMLDDILAVAQHCQNNDAELRKMIADSNINVLVKTKTTCITDDYVEVCGPDGVSQKIPCDNVIIAAGFRTNHQLEEELKELLEDHLLVIGDAVAPRKIYTAVHEGFHAARLI</sequence>
<dbReference type="Pfam" id="PF07992">
    <property type="entry name" value="Pyr_redox_2"/>
    <property type="match status" value="1"/>
</dbReference>
<evidence type="ECO:0000256" key="5">
    <source>
        <dbReference type="ARBA" id="ARBA00022643"/>
    </source>
</evidence>
<dbReference type="CDD" id="cd02803">
    <property type="entry name" value="OYE_like_FMN_family"/>
    <property type="match status" value="1"/>
</dbReference>
<keyword evidence="8" id="KW-0408">Iron</keyword>
<comment type="similarity">
    <text evidence="3">In the N-terminal section; belongs to the NADH:flavin oxidoreductase/NADH oxidase family.</text>
</comment>
<name>A0A9J6QN74_9FIRM</name>
<dbReference type="InterPro" id="IPR051793">
    <property type="entry name" value="NADH:flavin_oxidoreductase"/>
</dbReference>
<evidence type="ECO:0000256" key="3">
    <source>
        <dbReference type="ARBA" id="ARBA00011048"/>
    </source>
</evidence>
<dbReference type="Gene3D" id="3.20.20.70">
    <property type="entry name" value="Aldolase class I"/>
    <property type="match status" value="1"/>
</dbReference>
<evidence type="ECO:0000256" key="8">
    <source>
        <dbReference type="ARBA" id="ARBA00023004"/>
    </source>
</evidence>
<comment type="caution">
    <text evidence="12">The sequence shown here is derived from an EMBL/GenBank/DDBJ whole genome shotgun (WGS) entry which is preliminary data.</text>
</comment>
<dbReference type="GO" id="GO:0010181">
    <property type="term" value="F:FMN binding"/>
    <property type="evidence" value="ECO:0007669"/>
    <property type="project" value="InterPro"/>
</dbReference>
<evidence type="ECO:0000313" key="12">
    <source>
        <dbReference type="EMBL" id="MCU7378617.1"/>
    </source>
</evidence>
<dbReference type="Proteomes" id="UP001065549">
    <property type="component" value="Unassembled WGS sequence"/>
</dbReference>
<evidence type="ECO:0000256" key="6">
    <source>
        <dbReference type="ARBA" id="ARBA00022723"/>
    </source>
</evidence>
<evidence type="ECO:0000259" key="11">
    <source>
        <dbReference type="Pfam" id="PF07992"/>
    </source>
</evidence>
<accession>A0A9J6QN74</accession>
<dbReference type="Gene3D" id="3.40.50.720">
    <property type="entry name" value="NAD(P)-binding Rossmann-like Domain"/>
    <property type="match status" value="1"/>
</dbReference>
<evidence type="ECO:0000313" key="13">
    <source>
        <dbReference type="Proteomes" id="UP001065549"/>
    </source>
</evidence>
<evidence type="ECO:0000256" key="4">
    <source>
        <dbReference type="ARBA" id="ARBA00022630"/>
    </source>
</evidence>
<keyword evidence="9" id="KW-0411">Iron-sulfur</keyword>
<dbReference type="SUPFAM" id="SSF51395">
    <property type="entry name" value="FMN-linked oxidoreductases"/>
    <property type="match status" value="1"/>
</dbReference>
<dbReference type="RefSeq" id="WP_253019990.1">
    <property type="nucleotide sequence ID" value="NZ_JAOSHN010000003.1"/>
</dbReference>
<dbReference type="InterPro" id="IPR013785">
    <property type="entry name" value="Aldolase_TIM"/>
</dbReference>
<dbReference type="InterPro" id="IPR036188">
    <property type="entry name" value="FAD/NAD-bd_sf"/>
</dbReference>
<dbReference type="PRINTS" id="PR00469">
    <property type="entry name" value="PNDRDTASEII"/>
</dbReference>
<evidence type="ECO:0000256" key="1">
    <source>
        <dbReference type="ARBA" id="ARBA00001917"/>
    </source>
</evidence>
<dbReference type="Gene3D" id="3.50.50.60">
    <property type="entry name" value="FAD/NAD(P)-binding domain"/>
    <property type="match status" value="1"/>
</dbReference>
<comment type="cofactor">
    <cofactor evidence="1">
        <name>FMN</name>
        <dbReference type="ChEBI" id="CHEBI:58210"/>
    </cofactor>
</comment>
<dbReference type="InterPro" id="IPR001155">
    <property type="entry name" value="OxRdtase_FMN_N"/>
</dbReference>
<keyword evidence="7" id="KW-0560">Oxidoreductase</keyword>
<evidence type="ECO:0000256" key="9">
    <source>
        <dbReference type="ARBA" id="ARBA00023014"/>
    </source>
</evidence>
<dbReference type="SUPFAM" id="SSF51905">
    <property type="entry name" value="FAD/NAD(P)-binding domain"/>
    <property type="match status" value="1"/>
</dbReference>
<evidence type="ECO:0000256" key="7">
    <source>
        <dbReference type="ARBA" id="ARBA00023002"/>
    </source>
</evidence>
<keyword evidence="4" id="KW-0285">Flavoprotein</keyword>
<dbReference type="GO" id="GO:0016491">
    <property type="term" value="F:oxidoreductase activity"/>
    <property type="evidence" value="ECO:0007669"/>
    <property type="project" value="UniProtKB-KW"/>
</dbReference>
<organism evidence="12 13">
    <name type="scientific">Hominibacterium faecale</name>
    <dbReference type="NCBI Taxonomy" id="2839743"/>
    <lineage>
        <taxon>Bacteria</taxon>
        <taxon>Bacillati</taxon>
        <taxon>Bacillota</taxon>
        <taxon>Clostridia</taxon>
        <taxon>Peptostreptococcales</taxon>
        <taxon>Anaerovoracaceae</taxon>
        <taxon>Hominibacterium</taxon>
    </lineage>
</organism>
<dbReference type="PANTHER" id="PTHR42917">
    <property type="entry name" value="2,4-DIENOYL-COA REDUCTASE"/>
    <property type="match status" value="1"/>
</dbReference>
<protein>
    <submittedName>
        <fullName evidence="12">NAD(P)/FAD-dependent oxidoreductase</fullName>
    </submittedName>
</protein>
<dbReference type="PANTHER" id="PTHR42917:SF2">
    <property type="entry name" value="2,4-DIENOYL-COA REDUCTASE [(2E)-ENOYL-COA-PRODUCING]"/>
    <property type="match status" value="1"/>
</dbReference>
<dbReference type="AlphaFoldDB" id="A0A9J6QN74"/>
<reference evidence="12" key="1">
    <citation type="submission" date="2022-09" db="EMBL/GenBank/DDBJ databases">
        <title>Culturomic study of gut microbiota in children with autism spectrum disorder.</title>
        <authorList>
            <person name="Efimov B.A."/>
            <person name="Chaplin A.V."/>
            <person name="Sokolova S.R."/>
            <person name="Pikina A.P."/>
            <person name="Korzhanova M."/>
            <person name="Belova V."/>
            <person name="Korostin D."/>
        </authorList>
    </citation>
    <scope>NUCLEOTIDE SEQUENCE</scope>
    <source>
        <strain evidence="12">ASD5510</strain>
    </source>
</reference>
<feature type="domain" description="FAD/NAD(P)-binding" evidence="11">
    <location>
        <begin position="380"/>
        <end position="608"/>
    </location>
</feature>
<dbReference type="PRINTS" id="PR00368">
    <property type="entry name" value="FADPNR"/>
</dbReference>